<organism evidence="1">
    <name type="scientific">Anguilla anguilla</name>
    <name type="common">European freshwater eel</name>
    <name type="synonym">Muraena anguilla</name>
    <dbReference type="NCBI Taxonomy" id="7936"/>
    <lineage>
        <taxon>Eukaryota</taxon>
        <taxon>Metazoa</taxon>
        <taxon>Chordata</taxon>
        <taxon>Craniata</taxon>
        <taxon>Vertebrata</taxon>
        <taxon>Euteleostomi</taxon>
        <taxon>Actinopterygii</taxon>
        <taxon>Neopterygii</taxon>
        <taxon>Teleostei</taxon>
        <taxon>Anguilliformes</taxon>
        <taxon>Anguillidae</taxon>
        <taxon>Anguilla</taxon>
    </lineage>
</organism>
<sequence length="18" mass="2024">MPAVRSRPDGIKDPKILM</sequence>
<dbReference type="EMBL" id="GBXM01050782">
    <property type="protein sequence ID" value="JAH57795.1"/>
    <property type="molecule type" value="Transcribed_RNA"/>
</dbReference>
<evidence type="ECO:0000313" key="1">
    <source>
        <dbReference type="EMBL" id="JAH57795.1"/>
    </source>
</evidence>
<protein>
    <submittedName>
        <fullName evidence="1">Uncharacterized protein</fullName>
    </submittedName>
</protein>
<accession>A0A0E9TY01</accession>
<proteinExistence type="predicted"/>
<reference evidence="1" key="1">
    <citation type="submission" date="2014-11" db="EMBL/GenBank/DDBJ databases">
        <authorList>
            <person name="Amaro Gonzalez C."/>
        </authorList>
    </citation>
    <scope>NUCLEOTIDE SEQUENCE</scope>
</reference>
<name>A0A0E9TY01_ANGAN</name>
<reference evidence="1" key="2">
    <citation type="journal article" date="2015" name="Fish Shellfish Immunol.">
        <title>Early steps in the European eel (Anguilla anguilla)-Vibrio vulnificus interaction in the gills: Role of the RtxA13 toxin.</title>
        <authorList>
            <person name="Callol A."/>
            <person name="Pajuelo D."/>
            <person name="Ebbesson L."/>
            <person name="Teles M."/>
            <person name="MacKenzie S."/>
            <person name="Amaro C."/>
        </authorList>
    </citation>
    <scope>NUCLEOTIDE SEQUENCE</scope>
</reference>
<dbReference type="AlphaFoldDB" id="A0A0E9TY01"/>